<evidence type="ECO:0000313" key="3">
    <source>
        <dbReference type="EMBL" id="KZT27747.1"/>
    </source>
</evidence>
<organism evidence="3 4">
    <name type="scientific">Neolentinus lepideus HHB14362 ss-1</name>
    <dbReference type="NCBI Taxonomy" id="1314782"/>
    <lineage>
        <taxon>Eukaryota</taxon>
        <taxon>Fungi</taxon>
        <taxon>Dikarya</taxon>
        <taxon>Basidiomycota</taxon>
        <taxon>Agaricomycotina</taxon>
        <taxon>Agaricomycetes</taxon>
        <taxon>Gloeophyllales</taxon>
        <taxon>Gloeophyllaceae</taxon>
        <taxon>Neolentinus</taxon>
    </lineage>
</organism>
<feature type="compositionally biased region" description="Polar residues" evidence="1">
    <location>
        <begin position="173"/>
        <end position="194"/>
    </location>
</feature>
<dbReference type="EMBL" id="KV425560">
    <property type="protein sequence ID" value="KZT27747.1"/>
    <property type="molecule type" value="Genomic_DNA"/>
</dbReference>
<feature type="region of interest" description="Disordered" evidence="1">
    <location>
        <begin position="173"/>
        <end position="213"/>
    </location>
</feature>
<dbReference type="InParanoid" id="A0A165U782"/>
<gene>
    <name evidence="3" type="ORF">NEOLEDRAFT_1167861</name>
</gene>
<evidence type="ECO:0000259" key="2">
    <source>
        <dbReference type="PROSITE" id="PS00028"/>
    </source>
</evidence>
<dbReference type="OrthoDB" id="2576496at2759"/>
<reference evidence="3 4" key="1">
    <citation type="journal article" date="2016" name="Mol. Biol. Evol.">
        <title>Comparative Genomics of Early-Diverging Mushroom-Forming Fungi Provides Insights into the Origins of Lignocellulose Decay Capabilities.</title>
        <authorList>
            <person name="Nagy L.G."/>
            <person name="Riley R."/>
            <person name="Tritt A."/>
            <person name="Adam C."/>
            <person name="Daum C."/>
            <person name="Floudas D."/>
            <person name="Sun H."/>
            <person name="Yadav J.S."/>
            <person name="Pangilinan J."/>
            <person name="Larsson K.H."/>
            <person name="Matsuura K."/>
            <person name="Barry K."/>
            <person name="Labutti K."/>
            <person name="Kuo R."/>
            <person name="Ohm R.A."/>
            <person name="Bhattacharya S.S."/>
            <person name="Shirouzu T."/>
            <person name="Yoshinaga Y."/>
            <person name="Martin F.M."/>
            <person name="Grigoriev I.V."/>
            <person name="Hibbett D.S."/>
        </authorList>
    </citation>
    <scope>NUCLEOTIDE SEQUENCE [LARGE SCALE GENOMIC DNA]</scope>
    <source>
        <strain evidence="3 4">HHB14362 ss-1</strain>
    </source>
</reference>
<dbReference type="AlphaFoldDB" id="A0A165U782"/>
<evidence type="ECO:0000313" key="4">
    <source>
        <dbReference type="Proteomes" id="UP000076761"/>
    </source>
</evidence>
<dbReference type="SMART" id="SM00355">
    <property type="entry name" value="ZnF_C2H2"/>
    <property type="match status" value="3"/>
</dbReference>
<dbReference type="Proteomes" id="UP000076761">
    <property type="component" value="Unassembled WGS sequence"/>
</dbReference>
<keyword evidence="4" id="KW-1185">Reference proteome</keyword>
<dbReference type="InterPro" id="IPR013087">
    <property type="entry name" value="Znf_C2H2_type"/>
</dbReference>
<dbReference type="PROSITE" id="PS00028">
    <property type="entry name" value="ZINC_FINGER_C2H2_1"/>
    <property type="match status" value="1"/>
</dbReference>
<feature type="domain" description="C2H2-type" evidence="2">
    <location>
        <begin position="99"/>
        <end position="122"/>
    </location>
</feature>
<dbReference type="STRING" id="1314782.A0A165U782"/>
<feature type="compositionally biased region" description="Basic and acidic residues" evidence="1">
    <location>
        <begin position="197"/>
        <end position="206"/>
    </location>
</feature>
<evidence type="ECO:0000256" key="1">
    <source>
        <dbReference type="SAM" id="MobiDB-lite"/>
    </source>
</evidence>
<sequence length="318" mass="36005">MHRSAPSFTITLTPEAFADLAKSTVKPIKCEWDGCPATLNCWYLLHQHIDKQHCTRKSKNKAGSYECRFPRCTARSHGSTRDLLRHLESNHTSRYPLPCPIQGCEETFARQNYIPVHFRNNHAQLENMEATLYSPILKSTWLPLHPRPIKPLQPIPHIEIDHERLLAPTVISTPQKAGQQPGTASKPLSRTWSHLSVPDEKEKFTNSDEEPESMPFEDFLNLRIPTEEDDPEFELPEFIVRRKPPEQSVRQLSVLPPLLNFAAGCPELEHTPASIGFDAFQARYDELEKAGLISGTGVWPHDIPSRSASAVKGKRTDA</sequence>
<name>A0A165U782_9AGAM</name>
<accession>A0A165U782</accession>
<protein>
    <recommendedName>
        <fullName evidence="2">C2H2-type domain-containing protein</fullName>
    </recommendedName>
</protein>
<proteinExistence type="predicted"/>